<dbReference type="RefSeq" id="XP_040707379.1">
    <property type="nucleotide sequence ID" value="XM_040845656.1"/>
</dbReference>
<evidence type="ECO:0000313" key="2">
    <source>
        <dbReference type="EMBL" id="OJJ63573.1"/>
    </source>
</evidence>
<dbReference type="InterPro" id="IPR041698">
    <property type="entry name" value="Methyltransf_25"/>
</dbReference>
<protein>
    <recommendedName>
        <fullName evidence="1">Methyltransferase domain-containing protein</fullName>
    </recommendedName>
</protein>
<dbReference type="VEuPathDB" id="FungiDB:ASPSYDRAFT_38147"/>
<feature type="domain" description="Methyltransferase" evidence="1">
    <location>
        <begin position="26"/>
        <end position="128"/>
    </location>
</feature>
<gene>
    <name evidence="2" type="ORF">ASPSYDRAFT_38147</name>
</gene>
<dbReference type="STRING" id="1036612.A0A1L9TWA5"/>
<reference evidence="3" key="1">
    <citation type="journal article" date="2017" name="Genome Biol.">
        <title>Comparative genomics reveals high biological diversity and specific adaptations in the industrially and medically important fungal genus Aspergillus.</title>
        <authorList>
            <person name="de Vries R.P."/>
            <person name="Riley R."/>
            <person name="Wiebenga A."/>
            <person name="Aguilar-Osorio G."/>
            <person name="Amillis S."/>
            <person name="Uchima C.A."/>
            <person name="Anderluh G."/>
            <person name="Asadollahi M."/>
            <person name="Askin M."/>
            <person name="Barry K."/>
            <person name="Battaglia E."/>
            <person name="Bayram O."/>
            <person name="Benocci T."/>
            <person name="Braus-Stromeyer S.A."/>
            <person name="Caldana C."/>
            <person name="Canovas D."/>
            <person name="Cerqueira G.C."/>
            <person name="Chen F."/>
            <person name="Chen W."/>
            <person name="Choi C."/>
            <person name="Clum A."/>
            <person name="Dos Santos R.A."/>
            <person name="Damasio A.R."/>
            <person name="Diallinas G."/>
            <person name="Emri T."/>
            <person name="Fekete E."/>
            <person name="Flipphi M."/>
            <person name="Freyberg S."/>
            <person name="Gallo A."/>
            <person name="Gournas C."/>
            <person name="Habgood R."/>
            <person name="Hainaut M."/>
            <person name="Harispe M.L."/>
            <person name="Henrissat B."/>
            <person name="Hilden K.S."/>
            <person name="Hope R."/>
            <person name="Hossain A."/>
            <person name="Karabika E."/>
            <person name="Karaffa L."/>
            <person name="Karanyi Z."/>
            <person name="Krasevec N."/>
            <person name="Kuo A."/>
            <person name="Kusch H."/>
            <person name="LaButti K."/>
            <person name="Lagendijk E.L."/>
            <person name="Lapidus A."/>
            <person name="Levasseur A."/>
            <person name="Lindquist E."/>
            <person name="Lipzen A."/>
            <person name="Logrieco A.F."/>
            <person name="MacCabe A."/>
            <person name="Maekelae M.R."/>
            <person name="Malavazi I."/>
            <person name="Melin P."/>
            <person name="Meyer V."/>
            <person name="Mielnichuk N."/>
            <person name="Miskei M."/>
            <person name="Molnar A.P."/>
            <person name="Mule G."/>
            <person name="Ngan C.Y."/>
            <person name="Orejas M."/>
            <person name="Orosz E."/>
            <person name="Ouedraogo J.P."/>
            <person name="Overkamp K.M."/>
            <person name="Park H.-S."/>
            <person name="Perrone G."/>
            <person name="Piumi F."/>
            <person name="Punt P.J."/>
            <person name="Ram A.F."/>
            <person name="Ramon A."/>
            <person name="Rauscher S."/>
            <person name="Record E."/>
            <person name="Riano-Pachon D.M."/>
            <person name="Robert V."/>
            <person name="Roehrig J."/>
            <person name="Ruller R."/>
            <person name="Salamov A."/>
            <person name="Salih N.S."/>
            <person name="Samson R.A."/>
            <person name="Sandor E."/>
            <person name="Sanguinetti M."/>
            <person name="Schuetze T."/>
            <person name="Sepcic K."/>
            <person name="Shelest E."/>
            <person name="Sherlock G."/>
            <person name="Sophianopoulou V."/>
            <person name="Squina F.M."/>
            <person name="Sun H."/>
            <person name="Susca A."/>
            <person name="Todd R.B."/>
            <person name="Tsang A."/>
            <person name="Unkles S.E."/>
            <person name="van de Wiele N."/>
            <person name="van Rossen-Uffink D."/>
            <person name="Oliveira J.V."/>
            <person name="Vesth T.C."/>
            <person name="Visser J."/>
            <person name="Yu J.-H."/>
            <person name="Zhou M."/>
            <person name="Andersen M.R."/>
            <person name="Archer D.B."/>
            <person name="Baker S.E."/>
            <person name="Benoit I."/>
            <person name="Brakhage A.A."/>
            <person name="Braus G.H."/>
            <person name="Fischer R."/>
            <person name="Frisvad J.C."/>
            <person name="Goldman G.H."/>
            <person name="Houbraken J."/>
            <person name="Oakley B."/>
            <person name="Pocsi I."/>
            <person name="Scazzocchio C."/>
            <person name="Seiboth B."/>
            <person name="vanKuyk P.A."/>
            <person name="Wortman J."/>
            <person name="Dyer P.S."/>
            <person name="Grigoriev I.V."/>
        </authorList>
    </citation>
    <scope>NUCLEOTIDE SEQUENCE [LARGE SCALE GENOMIC DNA]</scope>
    <source>
        <strain evidence="3">CBS 593.65</strain>
    </source>
</reference>
<name>A0A1L9TWA5_9EURO</name>
<accession>A0A1L9TWA5</accession>
<dbReference type="SUPFAM" id="SSF53335">
    <property type="entry name" value="S-adenosyl-L-methionine-dependent methyltransferases"/>
    <property type="match status" value="1"/>
</dbReference>
<evidence type="ECO:0000259" key="1">
    <source>
        <dbReference type="Pfam" id="PF13649"/>
    </source>
</evidence>
<dbReference type="InterPro" id="IPR029063">
    <property type="entry name" value="SAM-dependent_MTases_sf"/>
</dbReference>
<dbReference type="Gene3D" id="3.40.50.150">
    <property type="entry name" value="Vaccinia Virus protein VP39"/>
    <property type="match status" value="1"/>
</dbReference>
<evidence type="ECO:0000313" key="3">
    <source>
        <dbReference type="Proteomes" id="UP000184356"/>
    </source>
</evidence>
<keyword evidence="3" id="KW-1185">Reference proteome</keyword>
<dbReference type="EMBL" id="KV878582">
    <property type="protein sequence ID" value="OJJ63573.1"/>
    <property type="molecule type" value="Genomic_DNA"/>
</dbReference>
<dbReference type="Pfam" id="PF13649">
    <property type="entry name" value="Methyltransf_25"/>
    <property type="match status" value="1"/>
</dbReference>
<dbReference type="Proteomes" id="UP000184356">
    <property type="component" value="Unassembled WGS sequence"/>
</dbReference>
<dbReference type="GeneID" id="63761729"/>
<proteinExistence type="predicted"/>
<dbReference type="AlphaFoldDB" id="A0A1L9TWA5"/>
<dbReference type="OrthoDB" id="2013972at2759"/>
<organism evidence="2 3">
    <name type="scientific">Aspergillus sydowii CBS 593.65</name>
    <dbReference type="NCBI Taxonomy" id="1036612"/>
    <lineage>
        <taxon>Eukaryota</taxon>
        <taxon>Fungi</taxon>
        <taxon>Dikarya</taxon>
        <taxon>Ascomycota</taxon>
        <taxon>Pezizomycotina</taxon>
        <taxon>Eurotiomycetes</taxon>
        <taxon>Eurotiomycetidae</taxon>
        <taxon>Eurotiales</taxon>
        <taxon>Aspergillaceae</taxon>
        <taxon>Aspergillus</taxon>
        <taxon>Aspergillus subgen. Nidulantes</taxon>
    </lineage>
</organism>
<sequence>MTGGCTREVAQFLLTLEPKVDASSIILDNACGTGIMTSEILGLFPNAKPRLFAADLAPSMITNFSNVARAKGWLNDAEDGLTISIMDAEDLTYPDNTFMHLYTNLGFLFFPQAEKAAAYMYCILKVGGTAFILT</sequence>